<dbReference type="Gene3D" id="3.90.1150.10">
    <property type="entry name" value="Aspartate Aminotransferase, domain 1"/>
    <property type="match status" value="1"/>
</dbReference>
<keyword evidence="4" id="KW-0808">Transferase</keyword>
<evidence type="ECO:0000256" key="2">
    <source>
        <dbReference type="ARBA" id="ARBA00011738"/>
    </source>
</evidence>
<dbReference type="Pfam" id="PF00155">
    <property type="entry name" value="Aminotran_1_2"/>
    <property type="match status" value="1"/>
</dbReference>
<dbReference type="InterPro" id="IPR045088">
    <property type="entry name" value="ALAT1/2-like"/>
</dbReference>
<name>A0A9W3A4D2_BIOGL</name>
<gene>
    <name evidence="12" type="primary">LOC106067572</name>
</gene>
<dbReference type="FunFam" id="3.90.1150.10:FF:000010">
    <property type="entry name" value="Alanine aminotransferase 2"/>
    <property type="match status" value="1"/>
</dbReference>
<accession>A0A9W3A4D2</accession>
<keyword evidence="3" id="KW-0032">Aminotransferase</keyword>
<dbReference type="PANTHER" id="PTHR11751">
    <property type="entry name" value="ALANINE AMINOTRANSFERASE"/>
    <property type="match status" value="1"/>
</dbReference>
<dbReference type="GeneID" id="106067572"/>
<organism evidence="11 12">
    <name type="scientific">Biomphalaria glabrata</name>
    <name type="common">Bloodfluke planorb</name>
    <name type="synonym">Freshwater snail</name>
    <dbReference type="NCBI Taxonomy" id="6526"/>
    <lineage>
        <taxon>Eukaryota</taxon>
        <taxon>Metazoa</taxon>
        <taxon>Spiralia</taxon>
        <taxon>Lophotrochozoa</taxon>
        <taxon>Mollusca</taxon>
        <taxon>Gastropoda</taxon>
        <taxon>Heterobranchia</taxon>
        <taxon>Euthyneura</taxon>
        <taxon>Panpulmonata</taxon>
        <taxon>Hygrophila</taxon>
        <taxon>Lymnaeoidea</taxon>
        <taxon>Planorbidae</taxon>
        <taxon>Biomphalaria</taxon>
    </lineage>
</organism>
<comment type="catalytic activity">
    <reaction evidence="9">
        <text>L-alanine + 2-oxoglutarate = pyruvate + L-glutamate</text>
        <dbReference type="Rhea" id="RHEA:19453"/>
        <dbReference type="ChEBI" id="CHEBI:15361"/>
        <dbReference type="ChEBI" id="CHEBI:16810"/>
        <dbReference type="ChEBI" id="CHEBI:29985"/>
        <dbReference type="ChEBI" id="CHEBI:57972"/>
        <dbReference type="EC" id="2.6.1.2"/>
    </reaction>
</comment>
<evidence type="ECO:0000256" key="3">
    <source>
        <dbReference type="ARBA" id="ARBA00022576"/>
    </source>
</evidence>
<dbReference type="Proteomes" id="UP001165740">
    <property type="component" value="Chromosome 4"/>
</dbReference>
<evidence type="ECO:0000256" key="6">
    <source>
        <dbReference type="ARBA" id="ARBA00025708"/>
    </source>
</evidence>
<proteinExistence type="inferred from homology"/>
<comment type="pathway">
    <text evidence="6">Amino-acid degradation; L-alanine degradation via transaminase pathway; pyruvate from L-alanine: step 1/1.</text>
</comment>
<comment type="subunit">
    <text evidence="2">Homodimer.</text>
</comment>
<dbReference type="AlphaFoldDB" id="A0A9W3A4D2"/>
<evidence type="ECO:0000256" key="4">
    <source>
        <dbReference type="ARBA" id="ARBA00022679"/>
    </source>
</evidence>
<dbReference type="Gene3D" id="1.10.287.1970">
    <property type="match status" value="1"/>
</dbReference>
<evidence type="ECO:0000256" key="1">
    <source>
        <dbReference type="ARBA" id="ARBA00001933"/>
    </source>
</evidence>
<dbReference type="EC" id="2.6.1.2" evidence="8"/>
<dbReference type="GO" id="GO:0030170">
    <property type="term" value="F:pyridoxal phosphate binding"/>
    <property type="evidence" value="ECO:0007669"/>
    <property type="project" value="InterPro"/>
</dbReference>
<dbReference type="OrthoDB" id="1732682at2759"/>
<keyword evidence="11" id="KW-1185">Reference proteome</keyword>
<evidence type="ECO:0000256" key="5">
    <source>
        <dbReference type="ARBA" id="ARBA00022898"/>
    </source>
</evidence>
<reference evidence="12" key="1">
    <citation type="submission" date="2025-08" db="UniProtKB">
        <authorList>
            <consortium name="RefSeq"/>
        </authorList>
    </citation>
    <scope>IDENTIFICATION</scope>
</reference>
<evidence type="ECO:0000313" key="12">
    <source>
        <dbReference type="RefSeq" id="XP_055882040.1"/>
    </source>
</evidence>
<dbReference type="FunFam" id="1.10.287.1970:FF:000001">
    <property type="entry name" value="Alanine aminotransferase 2"/>
    <property type="match status" value="1"/>
</dbReference>
<keyword evidence="5" id="KW-0663">Pyridoxal phosphate</keyword>
<dbReference type="InterPro" id="IPR004839">
    <property type="entry name" value="Aminotransferase_I/II_large"/>
</dbReference>
<dbReference type="RefSeq" id="XP_055882040.1">
    <property type="nucleotide sequence ID" value="XM_056026065.1"/>
</dbReference>
<sequence>MSRPSKLGPFNCSCRTALRFLCLCPEGMGSIKENVLTLETLNPNVIELEYAVRGPIVIRATELERKIAAGETLPFKKVVKANIGDCHATGQQPITFIRQVLALCTYPSLMDSAAFPSDVKAKAKRILDNCKGQSVGSYSDSCGLSVVREDVAAYISARDGFPSDPNNIILSTGASDGIKSILLLLLTGKGGSERAGIMIPIPQYPLYSAVISEFGAYPIPYYLDESDSWSLKLSELERAIGEARPQCKPKAIVVINPGNPTGSVLKKENIQEIIRFARKEKLFLLADEVYQHNVYAEGAQFFSFKQVLMEMGEPYNTMELASFMSASKGYMGECGFRGGYAEVINLLPEVRAHYYKSISAKLCPPVIGQAVIDCVVNPPVPGDPSFELFQKEKDFVLAQLKEKATLVTKLFNSIEGISCNEVSGAMYAFPRIYLPEKAIQAAKVAGQSPDSFYCFALLEETGICTVPGSGFRQAPGSFHFRTTILPQVEELTQVLTKFKEFHLNFLAKYK</sequence>
<evidence type="ECO:0000313" key="11">
    <source>
        <dbReference type="Proteomes" id="UP001165740"/>
    </source>
</evidence>
<dbReference type="SUPFAM" id="SSF53383">
    <property type="entry name" value="PLP-dependent transferases"/>
    <property type="match status" value="1"/>
</dbReference>
<evidence type="ECO:0000256" key="7">
    <source>
        <dbReference type="ARBA" id="ARBA00025785"/>
    </source>
</evidence>
<dbReference type="FunFam" id="3.40.640.10:FF:000012">
    <property type="entry name" value="alanine aminotransferase 2"/>
    <property type="match status" value="1"/>
</dbReference>
<dbReference type="PANTHER" id="PTHR11751:SF29">
    <property type="entry name" value="ALANINE TRANSAMINASE"/>
    <property type="match status" value="1"/>
</dbReference>
<dbReference type="GO" id="GO:0004021">
    <property type="term" value="F:L-alanine:2-oxoglutarate aminotransferase activity"/>
    <property type="evidence" value="ECO:0007669"/>
    <property type="project" value="UniProtKB-EC"/>
</dbReference>
<evidence type="ECO:0000256" key="8">
    <source>
        <dbReference type="ARBA" id="ARBA00026106"/>
    </source>
</evidence>
<dbReference type="OMA" id="MMMQILI"/>
<protein>
    <recommendedName>
        <fullName evidence="8">alanine transaminase</fullName>
        <ecNumber evidence="8">2.6.1.2</ecNumber>
    </recommendedName>
</protein>
<dbReference type="InterPro" id="IPR015422">
    <property type="entry name" value="PyrdxlP-dep_Trfase_small"/>
</dbReference>
<dbReference type="InterPro" id="IPR015421">
    <property type="entry name" value="PyrdxlP-dep_Trfase_major"/>
</dbReference>
<evidence type="ECO:0000256" key="9">
    <source>
        <dbReference type="ARBA" id="ARBA00047412"/>
    </source>
</evidence>
<comment type="cofactor">
    <cofactor evidence="1">
        <name>pyridoxal 5'-phosphate</name>
        <dbReference type="ChEBI" id="CHEBI:597326"/>
    </cofactor>
</comment>
<dbReference type="CDD" id="cd00609">
    <property type="entry name" value="AAT_like"/>
    <property type="match status" value="1"/>
</dbReference>
<evidence type="ECO:0000259" key="10">
    <source>
        <dbReference type="Pfam" id="PF00155"/>
    </source>
</evidence>
<comment type="similarity">
    <text evidence="7">Belongs to the class-I pyridoxal-phosphate-dependent aminotransferase family. Alanine aminotransferase subfamily.</text>
</comment>
<dbReference type="Gene3D" id="3.40.640.10">
    <property type="entry name" value="Type I PLP-dependent aspartate aminotransferase-like (Major domain)"/>
    <property type="match status" value="1"/>
</dbReference>
<feature type="domain" description="Aminotransferase class I/classII large" evidence="10">
    <location>
        <begin position="101"/>
        <end position="495"/>
    </location>
</feature>
<dbReference type="InterPro" id="IPR015424">
    <property type="entry name" value="PyrdxlP-dep_Trfase"/>
</dbReference>